<accession>A0ABS5S4V7</accession>
<reference evidence="1 2" key="1">
    <citation type="submission" date="2021-05" db="EMBL/GenBank/DDBJ databases">
        <title>Aequorivita echinoideorum JCM 30378 genome.</title>
        <authorList>
            <person name="Zhang H."/>
            <person name="Li C."/>
        </authorList>
    </citation>
    <scope>NUCLEOTIDE SEQUENCE [LARGE SCALE GENOMIC DNA]</scope>
    <source>
        <strain evidence="1 2">JCM30378</strain>
    </source>
</reference>
<evidence type="ECO:0000313" key="2">
    <source>
        <dbReference type="Proteomes" id="UP001297092"/>
    </source>
</evidence>
<gene>
    <name evidence="1" type="ORF">KIV10_04365</name>
</gene>
<organism evidence="1 2">
    <name type="scientific">Aequorivita echinoideorum</name>
    <dbReference type="NCBI Taxonomy" id="1549647"/>
    <lineage>
        <taxon>Bacteria</taxon>
        <taxon>Pseudomonadati</taxon>
        <taxon>Bacteroidota</taxon>
        <taxon>Flavobacteriia</taxon>
        <taxon>Flavobacteriales</taxon>
        <taxon>Flavobacteriaceae</taxon>
        <taxon>Aequorivita</taxon>
    </lineage>
</organism>
<comment type="caution">
    <text evidence="1">The sequence shown here is derived from an EMBL/GenBank/DDBJ whole genome shotgun (WGS) entry which is preliminary data.</text>
</comment>
<name>A0ABS5S4V7_9FLAO</name>
<dbReference type="Proteomes" id="UP001297092">
    <property type="component" value="Unassembled WGS sequence"/>
</dbReference>
<evidence type="ECO:0008006" key="3">
    <source>
        <dbReference type="Google" id="ProtNLM"/>
    </source>
</evidence>
<dbReference type="RefSeq" id="WP_214112281.1">
    <property type="nucleotide sequence ID" value="NZ_JAHCTB010000002.1"/>
</dbReference>
<proteinExistence type="predicted"/>
<protein>
    <recommendedName>
        <fullName evidence="3">Nucleotidyl transferase AbiEii toxin, Type IV TA system</fullName>
    </recommendedName>
</protein>
<evidence type="ECO:0000313" key="1">
    <source>
        <dbReference type="EMBL" id="MBT0607407.1"/>
    </source>
</evidence>
<keyword evidence="2" id="KW-1185">Reference proteome</keyword>
<sequence length="125" mass="14715">MDNEEKIIQEKMRGLISRSCEFNTEPSQKYRDFHKQFLKFYFNVIDVNIDYSNSTILLSNSKPITADPIRLYDLNEAISEEVSYNNLEETLKGCLENGNLQHKFYKKMLFQFSTKTDDFEDAMSA</sequence>
<dbReference type="EMBL" id="JAHCTB010000002">
    <property type="protein sequence ID" value="MBT0607407.1"/>
    <property type="molecule type" value="Genomic_DNA"/>
</dbReference>